<sequence>MEAIFSDKVTPKRFIHFVWPSVLMMVIIGLYYNMDSIFVVNLVGEDALAGLSIAYPVQGLMWGFAVMLAAGSSAIVAIKMGEGDQQGANEKYTLICIVSIISGILFSVICIIFMDPIVNFLGATDELGEYCRDYLQILVWGFPAAFLGQLFEYFIRVDGKPAFTLFLYLSGGVVHLILDYIFMGPMDMGIKGTAYANISGFVVIMLVGGAYFIFADTKLKFVKLKNDWRFIGHCFLNGSSEMVSEASSGITTFFFNIVIIKIVGNVGVAAMSIVLNIHYLLISIHLGYVMGVAPLISYFYGAKDYDKVNIFIKYSKRFILVTCIVSAVGCLLFGKYIVMIFERPGSELFDIALTGVRFLSGALLLCGANIFASGFFTAYGNGPVSALISMSRALIMNIIGVMLLSWLFGMTGVFLTLTFAEITTLGLTFAMFKKYKNRYHYRLG</sequence>
<dbReference type="CDD" id="cd13143">
    <property type="entry name" value="MATE_MepA_like"/>
    <property type="match status" value="1"/>
</dbReference>
<feature type="transmembrane region" description="Helical" evidence="10">
    <location>
        <begin position="60"/>
        <end position="80"/>
    </location>
</feature>
<evidence type="ECO:0000256" key="9">
    <source>
        <dbReference type="ARBA" id="ARBA00023251"/>
    </source>
</evidence>
<dbReference type="GO" id="GO:0005886">
    <property type="term" value="C:plasma membrane"/>
    <property type="evidence" value="ECO:0007669"/>
    <property type="project" value="UniProtKB-SubCell"/>
</dbReference>
<reference evidence="11" key="1">
    <citation type="submission" date="2020-08" db="EMBL/GenBank/DDBJ databases">
        <title>Genome public.</title>
        <authorList>
            <person name="Liu C."/>
            <person name="Sun Q."/>
        </authorList>
    </citation>
    <scope>NUCLEOTIDE SEQUENCE</scope>
    <source>
        <strain evidence="11">NSJ-24</strain>
    </source>
</reference>
<dbReference type="InterPro" id="IPR048279">
    <property type="entry name" value="MdtK-like"/>
</dbReference>
<evidence type="ECO:0000313" key="12">
    <source>
        <dbReference type="Proteomes" id="UP000610862"/>
    </source>
</evidence>
<dbReference type="InterPro" id="IPR051327">
    <property type="entry name" value="MATE_MepA_subfamily"/>
</dbReference>
<evidence type="ECO:0000256" key="4">
    <source>
        <dbReference type="ARBA" id="ARBA00022448"/>
    </source>
</evidence>
<evidence type="ECO:0000256" key="8">
    <source>
        <dbReference type="ARBA" id="ARBA00023136"/>
    </source>
</evidence>
<feature type="transmembrane region" description="Helical" evidence="10">
    <location>
        <begin position="413"/>
        <end position="432"/>
    </location>
</feature>
<dbReference type="PIRSF" id="PIRSF006603">
    <property type="entry name" value="DinF"/>
    <property type="match status" value="1"/>
</dbReference>
<keyword evidence="9" id="KW-0046">Antibiotic resistance</keyword>
<dbReference type="GO" id="GO:0046677">
    <property type="term" value="P:response to antibiotic"/>
    <property type="evidence" value="ECO:0007669"/>
    <property type="project" value="UniProtKB-KW"/>
</dbReference>
<evidence type="ECO:0000256" key="3">
    <source>
        <dbReference type="ARBA" id="ARBA00022106"/>
    </source>
</evidence>
<feature type="transmembrane region" description="Helical" evidence="10">
    <location>
        <begin position="358"/>
        <end position="379"/>
    </location>
</feature>
<evidence type="ECO:0000256" key="7">
    <source>
        <dbReference type="ARBA" id="ARBA00022989"/>
    </source>
</evidence>
<comment type="similarity">
    <text evidence="2">Belongs to the multi antimicrobial extrusion (MATE) (TC 2.A.66.1) family. MepA subfamily.</text>
</comment>
<feature type="transmembrane region" description="Helical" evidence="10">
    <location>
        <begin position="279"/>
        <end position="298"/>
    </location>
</feature>
<dbReference type="PANTHER" id="PTHR43823:SF3">
    <property type="entry name" value="MULTIDRUG EXPORT PROTEIN MEPA"/>
    <property type="match status" value="1"/>
</dbReference>
<keyword evidence="5" id="KW-1003">Cell membrane</keyword>
<gene>
    <name evidence="11" type="ORF">H8692_10265</name>
</gene>
<dbReference type="InterPro" id="IPR002528">
    <property type="entry name" value="MATE_fam"/>
</dbReference>
<feature type="transmembrane region" description="Helical" evidence="10">
    <location>
        <begin position="14"/>
        <end position="32"/>
    </location>
</feature>
<keyword evidence="12" id="KW-1185">Reference proteome</keyword>
<feature type="transmembrane region" description="Helical" evidence="10">
    <location>
        <begin position="194"/>
        <end position="215"/>
    </location>
</feature>
<dbReference type="EMBL" id="JACRTA010000003">
    <property type="protein sequence ID" value="MBC8569141.1"/>
    <property type="molecule type" value="Genomic_DNA"/>
</dbReference>
<keyword evidence="8 10" id="KW-0472">Membrane</keyword>
<dbReference type="PANTHER" id="PTHR43823">
    <property type="entry name" value="SPORULATION PROTEIN YKVU"/>
    <property type="match status" value="1"/>
</dbReference>
<dbReference type="RefSeq" id="WP_187525637.1">
    <property type="nucleotide sequence ID" value="NZ_JACRTA010000003.1"/>
</dbReference>
<feature type="transmembrane region" description="Helical" evidence="10">
    <location>
        <begin position="134"/>
        <end position="155"/>
    </location>
</feature>
<feature type="transmembrane region" description="Helical" evidence="10">
    <location>
        <begin position="318"/>
        <end position="338"/>
    </location>
</feature>
<keyword evidence="7 10" id="KW-1133">Transmembrane helix</keyword>
<evidence type="ECO:0000256" key="5">
    <source>
        <dbReference type="ARBA" id="ARBA00022475"/>
    </source>
</evidence>
<keyword evidence="6 10" id="KW-0812">Transmembrane</keyword>
<evidence type="ECO:0000256" key="6">
    <source>
        <dbReference type="ARBA" id="ARBA00022692"/>
    </source>
</evidence>
<evidence type="ECO:0000256" key="1">
    <source>
        <dbReference type="ARBA" id="ARBA00004651"/>
    </source>
</evidence>
<evidence type="ECO:0000256" key="2">
    <source>
        <dbReference type="ARBA" id="ARBA00008417"/>
    </source>
</evidence>
<feature type="transmembrane region" description="Helical" evidence="10">
    <location>
        <begin position="162"/>
        <end position="182"/>
    </location>
</feature>
<accession>A0A926EBX1</accession>
<evidence type="ECO:0000256" key="10">
    <source>
        <dbReference type="SAM" id="Phobius"/>
    </source>
</evidence>
<dbReference type="GO" id="GO:0042910">
    <property type="term" value="F:xenobiotic transmembrane transporter activity"/>
    <property type="evidence" value="ECO:0007669"/>
    <property type="project" value="InterPro"/>
</dbReference>
<dbReference type="InterPro" id="IPR045070">
    <property type="entry name" value="MATE_MepA-like"/>
</dbReference>
<evidence type="ECO:0000313" key="11">
    <source>
        <dbReference type="EMBL" id="MBC8569141.1"/>
    </source>
</evidence>
<comment type="caution">
    <text evidence="11">The sequence shown here is derived from an EMBL/GenBank/DDBJ whole genome shotgun (WGS) entry which is preliminary data.</text>
</comment>
<feature type="transmembrane region" description="Helical" evidence="10">
    <location>
        <begin position="253"/>
        <end position="273"/>
    </location>
</feature>
<dbReference type="GO" id="GO:0015297">
    <property type="term" value="F:antiporter activity"/>
    <property type="evidence" value="ECO:0007669"/>
    <property type="project" value="InterPro"/>
</dbReference>
<feature type="transmembrane region" description="Helical" evidence="10">
    <location>
        <begin position="386"/>
        <end position="407"/>
    </location>
</feature>
<proteinExistence type="inferred from homology"/>
<dbReference type="AlphaFoldDB" id="A0A926EBX1"/>
<name>A0A926EBX1_9FIRM</name>
<keyword evidence="4" id="KW-0813">Transport</keyword>
<protein>
    <recommendedName>
        <fullName evidence="3">Multidrug export protein MepA</fullName>
    </recommendedName>
</protein>
<organism evidence="11 12">
    <name type="scientific">Lentihominibacter hominis</name>
    <dbReference type="NCBI Taxonomy" id="2763645"/>
    <lineage>
        <taxon>Bacteria</taxon>
        <taxon>Bacillati</taxon>
        <taxon>Bacillota</taxon>
        <taxon>Clostridia</taxon>
        <taxon>Peptostreptococcales</taxon>
        <taxon>Anaerovoracaceae</taxon>
        <taxon>Lentihominibacter</taxon>
    </lineage>
</organism>
<dbReference type="Proteomes" id="UP000610862">
    <property type="component" value="Unassembled WGS sequence"/>
</dbReference>
<comment type="subcellular location">
    <subcellularLocation>
        <location evidence="1">Cell membrane</location>
        <topology evidence="1">Multi-pass membrane protein</topology>
    </subcellularLocation>
</comment>
<feature type="transmembrane region" description="Helical" evidence="10">
    <location>
        <begin position="92"/>
        <end position="114"/>
    </location>
</feature>
<dbReference type="Pfam" id="PF01554">
    <property type="entry name" value="MatE"/>
    <property type="match status" value="2"/>
</dbReference>